<dbReference type="Gene3D" id="2.130.10.30">
    <property type="entry name" value="Regulator of chromosome condensation 1/beta-lactamase-inhibitor protein II"/>
    <property type="match status" value="2"/>
</dbReference>
<feature type="repeat" description="RCC1" evidence="4">
    <location>
        <begin position="1017"/>
        <end position="1062"/>
    </location>
</feature>
<dbReference type="PANTHER" id="PTHR45982">
    <property type="entry name" value="REGULATOR OF CHROMOSOME CONDENSATION"/>
    <property type="match status" value="1"/>
</dbReference>
<dbReference type="InterPro" id="IPR009091">
    <property type="entry name" value="RCC1/BLIP-II"/>
</dbReference>
<dbReference type="EnsemblProtists" id="PYU1_T010452">
    <property type="protein sequence ID" value="PYU1_T010452"/>
    <property type="gene ID" value="PYU1_G010430"/>
</dbReference>
<feature type="repeat" description="RCC1" evidence="4">
    <location>
        <begin position="403"/>
        <end position="476"/>
    </location>
</feature>
<evidence type="ECO:0000313" key="6">
    <source>
        <dbReference type="EnsemblProtists" id="PYU1_T010452"/>
    </source>
</evidence>
<dbReference type="SUPFAM" id="SSF47473">
    <property type="entry name" value="EF-hand"/>
    <property type="match status" value="1"/>
</dbReference>
<evidence type="ECO:0000256" key="1">
    <source>
        <dbReference type="ARBA" id="ARBA00022658"/>
    </source>
</evidence>
<sequence>MGGRFSHVHYREQDAAVLPHFLLLTQVWGLDEIAFLSVKLRKISFNFCLSRDQFAELLALRSNPLFRTMLENWFASFQNTKVSMVINGLEILTALAIASVDGKLVDKIGAVFDIFDFDESGAITLDELCILLKSVVRGLSKITKGLGPRLVALCPMSEVEELAKQCFRHCDLEEEQDLPRELFLQWVKQTPKIINLMRCFVQKEFINEEEAVITIQRCVRGMNGRQLAAQLRFEKQLEIEQEVTQAAQKIHEAVLSRKKKRDTMRQMKIEKFSHHGALYTYGSNTRGHLGHPRLELSRHLTAPLLTAFFKNNELRVVSIAASTVHVCAVTSNGQVFTWGSGVPGSFGFVWKHSLDVPHSGAGGNALLTSHVRKVPTRVDDLDDVNIVECALGNHHSIGLSASGVLFTWGAGSYGQLGHGEFTNDASDIFKRQFDQHIGREYPYVDLPLQLDKSYFEEMRVLQVACGYYFTIALCEDGSVFSWGEGSDGQLGLGYTDNFQVGFLDKHIHGSSFVYMHTPTWVDELKEPIGSIAVGGNHVFAVARDHRNVYEWGAWNRRGGDAQESTFTPQVNQDLSALYVDRIASGKEHSLATTGRVEFTLTVETAKIKSKNRQLEDDISIKALGLCARFGTQPVNLTRSISGSMFFLSSPVRSSLNSDLIASTALSTMVYDRSDAQIRSSLARCTGRVVYLDRGTSTGHWISLLGESSLLEIPCIPAAFGPEITDTGIQAKLFYSPEKLQSLRLYVRPDEIVGKLVVLEFDQDDITFDSDDLELSEMISMIMLSLVEKVKDAQDSGAAAVVIVFDFLDADPFPLEACGDEAFEFLIPTVMVRKSNHGELLLDHITAKKSTRPWGIISYKEDTLGKKVLAAQKAGAKAVIVGQNRIDQAPTRLRKSIFSSGSEKPPATTGVKIPVIMTPFEVGEEIKASAQGADPEDTLGSIAIAGFGHLYAWGYGQNGRLGLGDTENDEIFETGFDGARQISYQYVNTPEPVAALFDKQITYISCGEEHSAAVSSNGTLFCWGNGRDGKLGNGSSDDEYFPVPVDSLASVRVAKVVCGAHQT</sequence>
<dbReference type="PROSITE" id="PS00626">
    <property type="entry name" value="RCC1_2"/>
    <property type="match status" value="1"/>
</dbReference>
<dbReference type="InParanoid" id="K3WZQ3"/>
<evidence type="ECO:0000313" key="7">
    <source>
        <dbReference type="Proteomes" id="UP000019132"/>
    </source>
</evidence>
<dbReference type="HOGENOM" id="CLU_010282_0_0_1"/>
<dbReference type="InterPro" id="IPR058923">
    <property type="entry name" value="RCC1-like_dom"/>
</dbReference>
<proteinExistence type="predicted"/>
<dbReference type="EMBL" id="GL376596">
    <property type="status" value="NOT_ANNOTATED_CDS"/>
    <property type="molecule type" value="Genomic_DNA"/>
</dbReference>
<keyword evidence="2" id="KW-0677">Repeat</keyword>
<dbReference type="InterPro" id="IPR011992">
    <property type="entry name" value="EF-hand-dom_pair"/>
</dbReference>
<dbReference type="Gene3D" id="3.50.30.30">
    <property type="match status" value="1"/>
</dbReference>
<reference evidence="6" key="3">
    <citation type="submission" date="2015-02" db="UniProtKB">
        <authorList>
            <consortium name="EnsemblProtists"/>
        </authorList>
    </citation>
    <scope>IDENTIFICATION</scope>
    <source>
        <strain evidence="6">DAOM BR144</strain>
    </source>
</reference>
<dbReference type="GO" id="GO:0005509">
    <property type="term" value="F:calcium ion binding"/>
    <property type="evidence" value="ECO:0007669"/>
    <property type="project" value="InterPro"/>
</dbReference>
<feature type="repeat" description="RCC1" evidence="4">
    <location>
        <begin position="333"/>
        <end position="402"/>
    </location>
</feature>
<dbReference type="AlphaFoldDB" id="K3WZQ3"/>
<dbReference type="PROSITE" id="PS50222">
    <property type="entry name" value="EF_HAND_2"/>
    <property type="match status" value="1"/>
</dbReference>
<keyword evidence="3" id="KW-0106">Calcium</keyword>
<feature type="repeat" description="RCC1" evidence="4">
    <location>
        <begin position="477"/>
        <end position="544"/>
    </location>
</feature>
<dbReference type="PROSITE" id="PS50012">
    <property type="entry name" value="RCC1_3"/>
    <property type="match status" value="7"/>
</dbReference>
<dbReference type="PROSITE" id="PS00018">
    <property type="entry name" value="EF_HAND_1"/>
    <property type="match status" value="1"/>
</dbReference>
<dbReference type="Proteomes" id="UP000019132">
    <property type="component" value="Unassembled WGS sequence"/>
</dbReference>
<dbReference type="GO" id="GO:0005085">
    <property type="term" value="F:guanyl-nucleotide exchange factor activity"/>
    <property type="evidence" value="ECO:0007669"/>
    <property type="project" value="TreeGrafter"/>
</dbReference>
<dbReference type="Pfam" id="PF25390">
    <property type="entry name" value="WD40_RLD"/>
    <property type="match status" value="1"/>
</dbReference>
<evidence type="ECO:0000256" key="4">
    <source>
        <dbReference type="PROSITE-ProRule" id="PRU00235"/>
    </source>
</evidence>
<name>K3WZQ3_GLOUD</name>
<evidence type="ECO:0000259" key="5">
    <source>
        <dbReference type="PROSITE" id="PS50222"/>
    </source>
</evidence>
<dbReference type="PROSITE" id="PS50096">
    <property type="entry name" value="IQ"/>
    <property type="match status" value="1"/>
</dbReference>
<dbReference type="Gene3D" id="1.10.238.10">
    <property type="entry name" value="EF-hand"/>
    <property type="match status" value="1"/>
</dbReference>
<dbReference type="STRING" id="431595.K3WZQ3"/>
<feature type="repeat" description="RCC1" evidence="4">
    <location>
        <begin position="947"/>
        <end position="1016"/>
    </location>
</feature>
<keyword evidence="7" id="KW-1185">Reference proteome</keyword>
<dbReference type="OMA" id="ITHISCG"/>
<dbReference type="SUPFAM" id="SSF50985">
    <property type="entry name" value="RCC1/BLIP-II"/>
    <property type="match status" value="2"/>
</dbReference>
<reference evidence="7" key="1">
    <citation type="journal article" date="2010" name="Genome Biol.">
        <title>Genome sequence of the necrotrophic plant pathogen Pythium ultimum reveals original pathogenicity mechanisms and effector repertoire.</title>
        <authorList>
            <person name="Levesque C.A."/>
            <person name="Brouwer H."/>
            <person name="Cano L."/>
            <person name="Hamilton J.P."/>
            <person name="Holt C."/>
            <person name="Huitema E."/>
            <person name="Raffaele S."/>
            <person name="Robideau G.P."/>
            <person name="Thines M."/>
            <person name="Win J."/>
            <person name="Zerillo M.M."/>
            <person name="Beakes G.W."/>
            <person name="Boore J.L."/>
            <person name="Busam D."/>
            <person name="Dumas B."/>
            <person name="Ferriera S."/>
            <person name="Fuerstenberg S.I."/>
            <person name="Gachon C.M."/>
            <person name="Gaulin E."/>
            <person name="Govers F."/>
            <person name="Grenville-Briggs L."/>
            <person name="Horner N."/>
            <person name="Hostetler J."/>
            <person name="Jiang R.H."/>
            <person name="Johnson J."/>
            <person name="Krajaejun T."/>
            <person name="Lin H."/>
            <person name="Meijer H.J."/>
            <person name="Moore B."/>
            <person name="Morris P."/>
            <person name="Phuntmart V."/>
            <person name="Puiu D."/>
            <person name="Shetty J."/>
            <person name="Stajich J.E."/>
            <person name="Tripathy S."/>
            <person name="Wawra S."/>
            <person name="van West P."/>
            <person name="Whitty B.R."/>
            <person name="Coutinho P.M."/>
            <person name="Henrissat B."/>
            <person name="Martin F."/>
            <person name="Thomas P.D."/>
            <person name="Tyler B.M."/>
            <person name="De Vries R.P."/>
            <person name="Kamoun S."/>
            <person name="Yandell M."/>
            <person name="Tisserat N."/>
            <person name="Buell C.R."/>
        </authorList>
    </citation>
    <scope>NUCLEOTIDE SEQUENCE</scope>
    <source>
        <strain evidence="7">DAOM:BR144</strain>
    </source>
</reference>
<reference evidence="7" key="2">
    <citation type="submission" date="2010-04" db="EMBL/GenBank/DDBJ databases">
        <authorList>
            <person name="Buell R."/>
            <person name="Hamilton J."/>
            <person name="Hostetler J."/>
        </authorList>
    </citation>
    <scope>NUCLEOTIDE SEQUENCE [LARGE SCALE GENOMIC DNA]</scope>
    <source>
        <strain evidence="7">DAOM:BR144</strain>
    </source>
</reference>
<feature type="repeat" description="RCC1" evidence="4">
    <location>
        <begin position="276"/>
        <end position="332"/>
    </location>
</feature>
<dbReference type="InterPro" id="IPR002048">
    <property type="entry name" value="EF_hand_dom"/>
</dbReference>
<feature type="repeat" description="RCC1" evidence="4">
    <location>
        <begin position="546"/>
        <end position="595"/>
    </location>
</feature>
<dbReference type="eggNOG" id="KOG1426">
    <property type="taxonomic scope" value="Eukaryota"/>
</dbReference>
<evidence type="ECO:0000256" key="3">
    <source>
        <dbReference type="ARBA" id="ARBA00022837"/>
    </source>
</evidence>
<dbReference type="PANTHER" id="PTHR45982:SF1">
    <property type="entry name" value="REGULATOR OF CHROMOSOME CONDENSATION"/>
    <property type="match status" value="1"/>
</dbReference>
<keyword evidence="1" id="KW-0344">Guanine-nucleotide releasing factor</keyword>
<dbReference type="GO" id="GO:0005737">
    <property type="term" value="C:cytoplasm"/>
    <property type="evidence" value="ECO:0007669"/>
    <property type="project" value="TreeGrafter"/>
</dbReference>
<accession>K3WZQ3</accession>
<dbReference type="InterPro" id="IPR018247">
    <property type="entry name" value="EF_Hand_1_Ca_BS"/>
</dbReference>
<dbReference type="InterPro" id="IPR051553">
    <property type="entry name" value="Ran_GTPase-activating"/>
</dbReference>
<feature type="domain" description="EF-hand" evidence="5">
    <location>
        <begin position="103"/>
        <end position="138"/>
    </location>
</feature>
<evidence type="ECO:0000256" key="2">
    <source>
        <dbReference type="ARBA" id="ARBA00022737"/>
    </source>
</evidence>
<dbReference type="InterPro" id="IPR000408">
    <property type="entry name" value="Reg_chr_condens"/>
</dbReference>
<protein>
    <recommendedName>
        <fullName evidence="5">EF-hand domain-containing protein</fullName>
    </recommendedName>
</protein>
<organism evidence="6 7">
    <name type="scientific">Globisporangium ultimum (strain ATCC 200006 / CBS 805.95 / DAOM BR144)</name>
    <name type="common">Pythium ultimum</name>
    <dbReference type="NCBI Taxonomy" id="431595"/>
    <lineage>
        <taxon>Eukaryota</taxon>
        <taxon>Sar</taxon>
        <taxon>Stramenopiles</taxon>
        <taxon>Oomycota</taxon>
        <taxon>Peronosporomycetes</taxon>
        <taxon>Pythiales</taxon>
        <taxon>Pythiaceae</taxon>
        <taxon>Globisporangium</taxon>
    </lineage>
</organism>
<dbReference type="VEuPathDB" id="FungiDB:PYU1_G010430"/>
<dbReference type="PRINTS" id="PR00633">
    <property type="entry name" value="RCCNDNSATION"/>
</dbReference>
<dbReference type="Pfam" id="PF00415">
    <property type="entry name" value="RCC1"/>
    <property type="match status" value="2"/>
</dbReference>